<dbReference type="CDD" id="cd04301">
    <property type="entry name" value="NAT_SF"/>
    <property type="match status" value="1"/>
</dbReference>
<dbReference type="InterPro" id="IPR016181">
    <property type="entry name" value="Acyl_CoA_acyltransferase"/>
</dbReference>
<evidence type="ECO:0000259" key="1">
    <source>
        <dbReference type="PROSITE" id="PS51186"/>
    </source>
</evidence>
<dbReference type="Proteomes" id="UP001204562">
    <property type="component" value="Unassembled WGS sequence"/>
</dbReference>
<protein>
    <submittedName>
        <fullName evidence="2">GNAT family N-acetyltransferase</fullName>
    </submittedName>
</protein>
<evidence type="ECO:0000313" key="2">
    <source>
        <dbReference type="EMBL" id="MCQ4769618.1"/>
    </source>
</evidence>
<dbReference type="PROSITE" id="PS51186">
    <property type="entry name" value="GNAT"/>
    <property type="match status" value="1"/>
</dbReference>
<dbReference type="RefSeq" id="WP_050618563.1">
    <property type="nucleotide sequence ID" value="NZ_JANFYS010000005.1"/>
</dbReference>
<dbReference type="SUPFAM" id="SSF55729">
    <property type="entry name" value="Acyl-CoA N-acyltransferases (Nat)"/>
    <property type="match status" value="1"/>
</dbReference>
<dbReference type="Gene3D" id="3.40.630.30">
    <property type="match status" value="1"/>
</dbReference>
<name>A0AAW5JPP2_9FIRM</name>
<reference evidence="2" key="1">
    <citation type="submission" date="2022-06" db="EMBL/GenBank/DDBJ databases">
        <title>Isolation of gut microbiota from human fecal samples.</title>
        <authorList>
            <person name="Pamer E.G."/>
            <person name="Barat B."/>
            <person name="Waligurski E."/>
            <person name="Medina S."/>
            <person name="Paddock L."/>
            <person name="Mostad J."/>
        </authorList>
    </citation>
    <scope>NUCLEOTIDE SEQUENCE</scope>
    <source>
        <strain evidence="2">DFI.9.91</strain>
    </source>
</reference>
<accession>A0AAW5JPP2</accession>
<dbReference type="GO" id="GO:0016747">
    <property type="term" value="F:acyltransferase activity, transferring groups other than amino-acyl groups"/>
    <property type="evidence" value="ECO:0007669"/>
    <property type="project" value="InterPro"/>
</dbReference>
<comment type="caution">
    <text evidence="2">The sequence shown here is derived from an EMBL/GenBank/DDBJ whole genome shotgun (WGS) entry which is preliminary data.</text>
</comment>
<evidence type="ECO:0000313" key="3">
    <source>
        <dbReference type="Proteomes" id="UP001204562"/>
    </source>
</evidence>
<organism evidence="2 3">
    <name type="scientific">Intestinimonas massiliensis</name>
    <name type="common">ex Afouda et al. 2020</name>
    <dbReference type="NCBI Taxonomy" id="1673721"/>
    <lineage>
        <taxon>Bacteria</taxon>
        <taxon>Bacillati</taxon>
        <taxon>Bacillota</taxon>
        <taxon>Clostridia</taxon>
        <taxon>Eubacteriales</taxon>
        <taxon>Intestinimonas</taxon>
    </lineage>
</organism>
<gene>
    <name evidence="2" type="ORF">NE579_03925</name>
</gene>
<feature type="domain" description="N-acetyltransferase" evidence="1">
    <location>
        <begin position="1"/>
        <end position="156"/>
    </location>
</feature>
<sequence>MELRPITDLEQWYARELTEAFPPNERKPLADIRALLEAGRYEALGLYDGAALLGYANLWREPAVPGYVLLDYLGVTASRRNGGLGSLILRKLAGQCAGRCGVLTEAEWPDPDSGAPEEVLRRRRVGFYVRNGFVPVYEMAACGVRLQALLLGEPPARLEELMAVHRAIYGPARTDVAVPLAPGEVPPPSLFL</sequence>
<dbReference type="InterPro" id="IPR000182">
    <property type="entry name" value="GNAT_dom"/>
</dbReference>
<dbReference type="EMBL" id="JANFYS010000005">
    <property type="protein sequence ID" value="MCQ4769618.1"/>
    <property type="molecule type" value="Genomic_DNA"/>
</dbReference>
<dbReference type="Pfam" id="PF00583">
    <property type="entry name" value="Acetyltransf_1"/>
    <property type="match status" value="1"/>
</dbReference>
<dbReference type="AlphaFoldDB" id="A0AAW5JPP2"/>
<proteinExistence type="predicted"/>